<feature type="non-terminal residue" evidence="1">
    <location>
        <position position="1"/>
    </location>
</feature>
<dbReference type="EMBL" id="GDUN01001087">
    <property type="protein sequence ID" value="JAN94832.1"/>
    <property type="molecule type" value="mRNA"/>
</dbReference>
<name>A0A0P6ISU4_AEDAE</name>
<protein>
    <submittedName>
        <fullName evidence="1">Uncharacterized protein</fullName>
    </submittedName>
</protein>
<proteinExistence type="evidence at transcript level"/>
<sequence length="82" mass="9309">LPIDHFCRGKIKKMVNTKRSRPMGSKSTIFSLVSLKSCAFTAIAIRDLIYFLFNFDDSALLFQNRPCSQTKIMKPVIPIVIS</sequence>
<dbReference type="AlphaFoldDB" id="A0A0P6ISU4"/>
<reference evidence="1" key="1">
    <citation type="journal article" date="2016" name="PLoS ONE">
        <title>A Deep Insight into the Sialome of Male and Female Aedes aegypti Mosquitoes.</title>
        <authorList>
            <person name="Ribeiro J.M."/>
            <person name="Martin-Martin I."/>
            <person name="Arca B."/>
            <person name="Calvo E."/>
        </authorList>
    </citation>
    <scope>NUCLEOTIDE SEQUENCE</scope>
    <source>
        <strain evidence="1">Liverpool</strain>
        <tissue evidence="1">Salivary glands</tissue>
    </source>
</reference>
<organism evidence="1">
    <name type="scientific">Aedes aegypti</name>
    <name type="common">Yellowfever mosquito</name>
    <name type="synonym">Culex aegypti</name>
    <dbReference type="NCBI Taxonomy" id="7159"/>
    <lineage>
        <taxon>Eukaryota</taxon>
        <taxon>Metazoa</taxon>
        <taxon>Ecdysozoa</taxon>
        <taxon>Arthropoda</taxon>
        <taxon>Hexapoda</taxon>
        <taxon>Insecta</taxon>
        <taxon>Pterygota</taxon>
        <taxon>Neoptera</taxon>
        <taxon>Endopterygota</taxon>
        <taxon>Diptera</taxon>
        <taxon>Nematocera</taxon>
        <taxon>Culicoidea</taxon>
        <taxon>Culicidae</taxon>
        <taxon>Culicinae</taxon>
        <taxon>Aedini</taxon>
        <taxon>Aedes</taxon>
        <taxon>Stegomyia</taxon>
    </lineage>
</organism>
<accession>A0A0P6ISU4</accession>
<evidence type="ECO:0000313" key="1">
    <source>
        <dbReference type="EMBL" id="JAN94832.1"/>
    </source>
</evidence>